<proteinExistence type="predicted"/>
<reference evidence="1 2" key="1">
    <citation type="submission" date="2019-09" db="EMBL/GenBank/DDBJ databases">
        <authorList>
            <person name="Ou C."/>
        </authorList>
    </citation>
    <scope>NUCLEOTIDE SEQUENCE [LARGE SCALE GENOMIC DNA]</scope>
    <source>
        <strain evidence="1">S2</strain>
        <tissue evidence="1">Leaf</tissue>
    </source>
</reference>
<accession>A0A5N5I1U0</accession>
<evidence type="ECO:0000313" key="2">
    <source>
        <dbReference type="Proteomes" id="UP000327157"/>
    </source>
</evidence>
<dbReference type="AlphaFoldDB" id="A0A5N5I1U0"/>
<dbReference type="Proteomes" id="UP000327157">
    <property type="component" value="Chromosome 6"/>
</dbReference>
<reference evidence="2" key="2">
    <citation type="submission" date="2019-10" db="EMBL/GenBank/DDBJ databases">
        <title>A de novo genome assembly of a pear dwarfing rootstock.</title>
        <authorList>
            <person name="Wang F."/>
            <person name="Wang J."/>
            <person name="Li S."/>
            <person name="Zhang Y."/>
            <person name="Fang M."/>
            <person name="Ma L."/>
            <person name="Zhao Y."/>
            <person name="Jiang S."/>
        </authorList>
    </citation>
    <scope>NUCLEOTIDE SEQUENCE [LARGE SCALE GENOMIC DNA]</scope>
</reference>
<gene>
    <name evidence="1" type="ORF">D8674_029945</name>
</gene>
<organism evidence="1 2">
    <name type="scientific">Pyrus ussuriensis x Pyrus communis</name>
    <dbReference type="NCBI Taxonomy" id="2448454"/>
    <lineage>
        <taxon>Eukaryota</taxon>
        <taxon>Viridiplantae</taxon>
        <taxon>Streptophyta</taxon>
        <taxon>Embryophyta</taxon>
        <taxon>Tracheophyta</taxon>
        <taxon>Spermatophyta</taxon>
        <taxon>Magnoliopsida</taxon>
        <taxon>eudicotyledons</taxon>
        <taxon>Gunneridae</taxon>
        <taxon>Pentapetalae</taxon>
        <taxon>rosids</taxon>
        <taxon>fabids</taxon>
        <taxon>Rosales</taxon>
        <taxon>Rosaceae</taxon>
        <taxon>Amygdaloideae</taxon>
        <taxon>Maleae</taxon>
        <taxon>Pyrus</taxon>
    </lineage>
</organism>
<evidence type="ECO:0000313" key="1">
    <source>
        <dbReference type="EMBL" id="KAB2633698.1"/>
    </source>
</evidence>
<reference evidence="1 2" key="3">
    <citation type="submission" date="2019-11" db="EMBL/GenBank/DDBJ databases">
        <title>A de novo genome assembly of a pear dwarfing rootstock.</title>
        <authorList>
            <person name="Wang F."/>
            <person name="Wang J."/>
            <person name="Li S."/>
            <person name="Zhang Y."/>
            <person name="Fang M."/>
            <person name="Ma L."/>
            <person name="Zhao Y."/>
            <person name="Jiang S."/>
        </authorList>
    </citation>
    <scope>NUCLEOTIDE SEQUENCE [LARGE SCALE GENOMIC DNA]</scope>
    <source>
        <strain evidence="1">S2</strain>
        <tissue evidence="1">Leaf</tissue>
    </source>
</reference>
<name>A0A5N5I1U0_9ROSA</name>
<sequence length="112" mass="12269">MEYVSVLQPFSGTQKTNKAIGLGPLRPRASQRNFWGQRGTNLIGALVAGTAVAIVPHRLYDETYVPAWKGTISAMNHDQPIPVNRAKAYSRLARDTADGQCSAQSAFNRLRV</sequence>
<protein>
    <submittedName>
        <fullName evidence="1">Uncharacterized protein</fullName>
    </submittedName>
</protein>
<keyword evidence="2" id="KW-1185">Reference proteome</keyword>
<comment type="caution">
    <text evidence="1">The sequence shown here is derived from an EMBL/GenBank/DDBJ whole genome shotgun (WGS) entry which is preliminary data.</text>
</comment>
<dbReference type="EMBL" id="SMOL01000120">
    <property type="protein sequence ID" value="KAB2633698.1"/>
    <property type="molecule type" value="Genomic_DNA"/>
</dbReference>